<dbReference type="Gene3D" id="3.40.50.300">
    <property type="entry name" value="P-loop containing nucleotide triphosphate hydrolases"/>
    <property type="match status" value="1"/>
</dbReference>
<gene>
    <name evidence="1" type="ORF">NC653_001958</name>
</gene>
<dbReference type="AlphaFoldDB" id="A0AAD6RMQ9"/>
<reference evidence="1 2" key="1">
    <citation type="journal article" date="2023" name="Mol. Ecol. Resour.">
        <title>Chromosome-level genome assembly of a triploid poplar Populus alba 'Berolinensis'.</title>
        <authorList>
            <person name="Chen S."/>
            <person name="Yu Y."/>
            <person name="Wang X."/>
            <person name="Wang S."/>
            <person name="Zhang T."/>
            <person name="Zhou Y."/>
            <person name="He R."/>
            <person name="Meng N."/>
            <person name="Wang Y."/>
            <person name="Liu W."/>
            <person name="Liu Z."/>
            <person name="Liu J."/>
            <person name="Guo Q."/>
            <person name="Huang H."/>
            <person name="Sederoff R.R."/>
            <person name="Wang G."/>
            <person name="Qu G."/>
            <person name="Chen S."/>
        </authorList>
    </citation>
    <scope>NUCLEOTIDE SEQUENCE [LARGE SCALE GENOMIC DNA]</scope>
    <source>
        <strain evidence="1">SC-2020</strain>
    </source>
</reference>
<sequence length="106" mass="11592">MQVPTLALISLAYFRKKGCRIGFSAPQGCGKTTLVFALSYLFQTTGRKSATLSIDDFYLTAEGQFRGNAGSHDLPFSIETLSALSKQKKAGKSFLQLSSLHFAFLF</sequence>
<comment type="caution">
    <text evidence="1">The sequence shown here is derived from an EMBL/GenBank/DDBJ whole genome shotgun (WGS) entry which is preliminary data.</text>
</comment>
<organism evidence="1 2">
    <name type="scientific">Populus alba x Populus x berolinensis</name>
    <dbReference type="NCBI Taxonomy" id="444605"/>
    <lineage>
        <taxon>Eukaryota</taxon>
        <taxon>Viridiplantae</taxon>
        <taxon>Streptophyta</taxon>
        <taxon>Embryophyta</taxon>
        <taxon>Tracheophyta</taxon>
        <taxon>Spermatophyta</taxon>
        <taxon>Magnoliopsida</taxon>
        <taxon>eudicotyledons</taxon>
        <taxon>Gunneridae</taxon>
        <taxon>Pentapetalae</taxon>
        <taxon>rosids</taxon>
        <taxon>fabids</taxon>
        <taxon>Malpighiales</taxon>
        <taxon>Salicaceae</taxon>
        <taxon>Saliceae</taxon>
        <taxon>Populus</taxon>
    </lineage>
</organism>
<dbReference type="Proteomes" id="UP001164929">
    <property type="component" value="Chromosome 1"/>
</dbReference>
<evidence type="ECO:0000313" key="2">
    <source>
        <dbReference type="Proteomes" id="UP001164929"/>
    </source>
</evidence>
<keyword evidence="2" id="KW-1185">Reference proteome</keyword>
<evidence type="ECO:0000313" key="1">
    <source>
        <dbReference type="EMBL" id="KAJ7011704.1"/>
    </source>
</evidence>
<protein>
    <submittedName>
        <fullName evidence="1">D-glycerate 3-kinase</fullName>
    </submittedName>
</protein>
<dbReference type="InterPro" id="IPR027417">
    <property type="entry name" value="P-loop_NTPase"/>
</dbReference>
<name>A0AAD6RMQ9_9ROSI</name>
<dbReference type="SUPFAM" id="SSF52540">
    <property type="entry name" value="P-loop containing nucleoside triphosphate hydrolases"/>
    <property type="match status" value="1"/>
</dbReference>
<dbReference type="EMBL" id="JAQIZT010000001">
    <property type="protein sequence ID" value="KAJ7011704.1"/>
    <property type="molecule type" value="Genomic_DNA"/>
</dbReference>
<proteinExistence type="predicted"/>
<accession>A0AAD6RMQ9</accession>